<protein>
    <submittedName>
        <fullName evidence="1">Uncharacterized protein</fullName>
    </submittedName>
</protein>
<dbReference type="EMBL" id="CM018040">
    <property type="protein sequence ID" value="KAA8535245.1"/>
    <property type="molecule type" value="Genomic_DNA"/>
</dbReference>
<dbReference type="PANTHER" id="PTHR31549:SF289">
    <property type="match status" value="1"/>
</dbReference>
<proteinExistence type="predicted"/>
<gene>
    <name evidence="1" type="ORF">F0562_030248</name>
</gene>
<accession>A0A5J5AVW7</accession>
<name>A0A5J5AVW7_9ASTE</name>
<organism evidence="1 2">
    <name type="scientific">Nyssa sinensis</name>
    <dbReference type="NCBI Taxonomy" id="561372"/>
    <lineage>
        <taxon>Eukaryota</taxon>
        <taxon>Viridiplantae</taxon>
        <taxon>Streptophyta</taxon>
        <taxon>Embryophyta</taxon>
        <taxon>Tracheophyta</taxon>
        <taxon>Spermatophyta</taxon>
        <taxon>Magnoliopsida</taxon>
        <taxon>eudicotyledons</taxon>
        <taxon>Gunneridae</taxon>
        <taxon>Pentapetalae</taxon>
        <taxon>asterids</taxon>
        <taxon>Cornales</taxon>
        <taxon>Nyssaceae</taxon>
        <taxon>Nyssa</taxon>
    </lineage>
</organism>
<dbReference type="AlphaFoldDB" id="A0A5J5AVW7"/>
<dbReference type="Pfam" id="PF03140">
    <property type="entry name" value="DUF247"/>
    <property type="match status" value="1"/>
</dbReference>
<evidence type="ECO:0000313" key="2">
    <source>
        <dbReference type="Proteomes" id="UP000325577"/>
    </source>
</evidence>
<dbReference type="Proteomes" id="UP000325577">
    <property type="component" value="Linkage Group LG17"/>
</dbReference>
<sequence>MASNSILNSSSSEQRWVDQMSRMLKKDVVIDINEVGPSVFEVPKSMSALKPEAYYTPQLIGLGPYHHFRPELYQMQRSKLAAAKGVLKPDQILNFEELMIHGLKEFEPTIRMCYNKYLDLDPNTLAWILAIDGLFLLHFFNTDLMHKHNQDHFAGDKLKNEAFISDIMMVENQIPVFLLKRILMTSCTFMEMIRLDRHLHLRERKQKGNDHANRRKTISSAGAGAGAVLENVRQISDVTKILGESLKVEEIKIPRVSRLCNFVKIKFSPSPDDGGIRDIELNEKELTFYLPVITHLPVITLKVNSEVLY</sequence>
<evidence type="ECO:0000313" key="1">
    <source>
        <dbReference type="EMBL" id="KAA8535245.1"/>
    </source>
</evidence>
<reference evidence="1 2" key="1">
    <citation type="submission" date="2019-09" db="EMBL/GenBank/DDBJ databases">
        <title>A chromosome-level genome assembly of the Chinese tupelo Nyssa sinensis.</title>
        <authorList>
            <person name="Yang X."/>
            <person name="Kang M."/>
            <person name="Yang Y."/>
            <person name="Xiong H."/>
            <person name="Wang M."/>
            <person name="Zhang Z."/>
            <person name="Wang Z."/>
            <person name="Wu H."/>
            <person name="Ma T."/>
            <person name="Liu J."/>
            <person name="Xi Z."/>
        </authorList>
    </citation>
    <scope>NUCLEOTIDE SEQUENCE [LARGE SCALE GENOMIC DNA]</scope>
    <source>
        <strain evidence="1">J267</strain>
        <tissue evidence="1">Leaf</tissue>
    </source>
</reference>
<keyword evidence="2" id="KW-1185">Reference proteome</keyword>
<dbReference type="OrthoDB" id="2356035at2759"/>
<dbReference type="InterPro" id="IPR004158">
    <property type="entry name" value="DUF247_pln"/>
</dbReference>
<dbReference type="PANTHER" id="PTHR31549">
    <property type="entry name" value="PROTEIN, PUTATIVE (DUF247)-RELATED-RELATED"/>
    <property type="match status" value="1"/>
</dbReference>